<protein>
    <submittedName>
        <fullName evidence="1">Uncharacterized protein</fullName>
    </submittedName>
</protein>
<dbReference type="AlphaFoldDB" id="A0A4C1Y480"/>
<accession>A0A4C1Y480</accession>
<dbReference type="Proteomes" id="UP000299102">
    <property type="component" value="Unassembled WGS sequence"/>
</dbReference>
<gene>
    <name evidence="1" type="ORF">EVAR_57799_1</name>
</gene>
<name>A0A4C1Y480_EUMVA</name>
<proteinExistence type="predicted"/>
<keyword evidence="2" id="KW-1185">Reference proteome</keyword>
<evidence type="ECO:0000313" key="2">
    <source>
        <dbReference type="Proteomes" id="UP000299102"/>
    </source>
</evidence>
<comment type="caution">
    <text evidence="1">The sequence shown here is derived from an EMBL/GenBank/DDBJ whole genome shotgun (WGS) entry which is preliminary data.</text>
</comment>
<reference evidence="1 2" key="1">
    <citation type="journal article" date="2019" name="Commun. Biol.">
        <title>The bagworm genome reveals a unique fibroin gene that provides high tensile strength.</title>
        <authorList>
            <person name="Kono N."/>
            <person name="Nakamura H."/>
            <person name="Ohtoshi R."/>
            <person name="Tomita M."/>
            <person name="Numata K."/>
            <person name="Arakawa K."/>
        </authorList>
    </citation>
    <scope>NUCLEOTIDE SEQUENCE [LARGE SCALE GENOMIC DNA]</scope>
</reference>
<evidence type="ECO:0000313" key="1">
    <source>
        <dbReference type="EMBL" id="GBP71031.1"/>
    </source>
</evidence>
<organism evidence="1 2">
    <name type="scientific">Eumeta variegata</name>
    <name type="common">Bagworm moth</name>
    <name type="synonym">Eumeta japonica</name>
    <dbReference type="NCBI Taxonomy" id="151549"/>
    <lineage>
        <taxon>Eukaryota</taxon>
        <taxon>Metazoa</taxon>
        <taxon>Ecdysozoa</taxon>
        <taxon>Arthropoda</taxon>
        <taxon>Hexapoda</taxon>
        <taxon>Insecta</taxon>
        <taxon>Pterygota</taxon>
        <taxon>Neoptera</taxon>
        <taxon>Endopterygota</taxon>
        <taxon>Lepidoptera</taxon>
        <taxon>Glossata</taxon>
        <taxon>Ditrysia</taxon>
        <taxon>Tineoidea</taxon>
        <taxon>Psychidae</taxon>
        <taxon>Oiketicinae</taxon>
        <taxon>Eumeta</taxon>
    </lineage>
</organism>
<dbReference type="EMBL" id="BGZK01001094">
    <property type="protein sequence ID" value="GBP71031.1"/>
    <property type="molecule type" value="Genomic_DNA"/>
</dbReference>
<sequence length="248" mass="27904">MVLFYSSVGLDAHCWTCRSSRASRLTGLKPPVPDGGLWPSPGHYDVLFVIATPFISIDYRFNSTIARSAWFTLVPVFQSVVWGDGGRARLLCAVEGAPAPRRPPPPLDAAAAADAAQPPPHAPYTWRYHGKEIPSKNLWVTPTHVTANKRVSRAGFSHGACRYDRERYSRSFCHVKVENKRNTYNILGGGATYQRLRVLLTRDFVPHIIASPRYRALWIAFHRFWNRKLKKNVGIHRHAAVLSRLVAP</sequence>